<sequence length="109" mass="12801">SYLLPLSAEPQNDYEFELHKDSLNLSLAYFENGKFPFVQRQSHNIPISFTKYGRSVTSANLYADYAAHKEFPKWVAELFKNELHTLFIHYWNLDDAKSNAIIKKFLKIL</sequence>
<gene>
    <name evidence="1" type="ORF">GMARGA_LOCUS42804</name>
</gene>
<feature type="non-terminal residue" evidence="1">
    <location>
        <position position="1"/>
    </location>
</feature>
<evidence type="ECO:0000313" key="1">
    <source>
        <dbReference type="EMBL" id="CAG8853983.1"/>
    </source>
</evidence>
<proteinExistence type="predicted"/>
<keyword evidence="2" id="KW-1185">Reference proteome</keyword>
<feature type="non-terminal residue" evidence="1">
    <location>
        <position position="109"/>
    </location>
</feature>
<dbReference type="EMBL" id="CAJVQB010131749">
    <property type="protein sequence ID" value="CAG8853983.1"/>
    <property type="molecule type" value="Genomic_DNA"/>
</dbReference>
<evidence type="ECO:0000313" key="2">
    <source>
        <dbReference type="Proteomes" id="UP000789901"/>
    </source>
</evidence>
<protein>
    <submittedName>
        <fullName evidence="1">4612_t:CDS:1</fullName>
    </submittedName>
</protein>
<organism evidence="1 2">
    <name type="scientific">Gigaspora margarita</name>
    <dbReference type="NCBI Taxonomy" id="4874"/>
    <lineage>
        <taxon>Eukaryota</taxon>
        <taxon>Fungi</taxon>
        <taxon>Fungi incertae sedis</taxon>
        <taxon>Mucoromycota</taxon>
        <taxon>Glomeromycotina</taxon>
        <taxon>Glomeromycetes</taxon>
        <taxon>Diversisporales</taxon>
        <taxon>Gigasporaceae</taxon>
        <taxon>Gigaspora</taxon>
    </lineage>
</organism>
<reference evidence="1 2" key="1">
    <citation type="submission" date="2021-06" db="EMBL/GenBank/DDBJ databases">
        <authorList>
            <person name="Kallberg Y."/>
            <person name="Tangrot J."/>
            <person name="Rosling A."/>
        </authorList>
    </citation>
    <scope>NUCLEOTIDE SEQUENCE [LARGE SCALE GENOMIC DNA]</scope>
    <source>
        <strain evidence="1 2">120-4 pot B 10/14</strain>
    </source>
</reference>
<accession>A0ABN7XFB3</accession>
<name>A0ABN7XFB3_GIGMA</name>
<comment type="caution">
    <text evidence="1">The sequence shown here is derived from an EMBL/GenBank/DDBJ whole genome shotgun (WGS) entry which is preliminary data.</text>
</comment>
<dbReference type="Proteomes" id="UP000789901">
    <property type="component" value="Unassembled WGS sequence"/>
</dbReference>